<dbReference type="SMART" id="SM00463">
    <property type="entry name" value="SMR"/>
    <property type="match status" value="1"/>
</dbReference>
<keyword evidence="2" id="KW-0255">Endonuclease</keyword>
<name>A0A7W4Z6R4_9GAMM</name>
<dbReference type="GO" id="GO:0004520">
    <property type="term" value="F:DNA endonuclease activity"/>
    <property type="evidence" value="ECO:0007669"/>
    <property type="project" value="TreeGrafter"/>
</dbReference>
<dbReference type="InterPro" id="IPR002625">
    <property type="entry name" value="Smr_dom"/>
</dbReference>
<dbReference type="RefSeq" id="WP_183409772.1">
    <property type="nucleotide sequence ID" value="NZ_JACHWY010000001.1"/>
</dbReference>
<proteinExistence type="predicted"/>
<protein>
    <submittedName>
        <fullName evidence="2">DNA-nicking Smr family endonuclease</fullName>
    </submittedName>
</protein>
<evidence type="ECO:0000313" key="2">
    <source>
        <dbReference type="EMBL" id="MBB3047131.1"/>
    </source>
</evidence>
<keyword evidence="2" id="KW-0378">Hydrolase</keyword>
<comment type="caution">
    <text evidence="2">The sequence shown here is derived from an EMBL/GenBank/DDBJ whole genome shotgun (WGS) entry which is preliminary data.</text>
</comment>
<accession>A0A7W4Z6R4</accession>
<dbReference type="EMBL" id="JACHWY010000001">
    <property type="protein sequence ID" value="MBB3047131.1"/>
    <property type="molecule type" value="Genomic_DNA"/>
</dbReference>
<evidence type="ECO:0000313" key="3">
    <source>
        <dbReference type="Proteomes" id="UP000537130"/>
    </source>
</evidence>
<dbReference type="PROSITE" id="PS50828">
    <property type="entry name" value="SMR"/>
    <property type="match status" value="1"/>
</dbReference>
<dbReference type="PANTHER" id="PTHR35562:SF2">
    <property type="entry name" value="DNA ENDONUCLEASE SMRA-RELATED"/>
    <property type="match status" value="1"/>
</dbReference>
<dbReference type="InterPro" id="IPR036063">
    <property type="entry name" value="Smr_dom_sf"/>
</dbReference>
<reference evidence="2 3" key="1">
    <citation type="submission" date="2020-08" db="EMBL/GenBank/DDBJ databases">
        <title>Genomic Encyclopedia of Type Strains, Phase III (KMG-III): the genomes of soil and plant-associated and newly described type strains.</title>
        <authorList>
            <person name="Whitman W."/>
        </authorList>
    </citation>
    <scope>NUCLEOTIDE SEQUENCE [LARGE SCALE GENOMIC DNA]</scope>
    <source>
        <strain evidence="2 3">CECT 8654</strain>
    </source>
</reference>
<feature type="domain" description="Smr" evidence="1">
    <location>
        <begin position="93"/>
        <end position="174"/>
    </location>
</feature>
<dbReference type="AlphaFoldDB" id="A0A7W4Z6R4"/>
<evidence type="ECO:0000259" key="1">
    <source>
        <dbReference type="PROSITE" id="PS50828"/>
    </source>
</evidence>
<dbReference type="SUPFAM" id="SSF160443">
    <property type="entry name" value="SMR domain-like"/>
    <property type="match status" value="1"/>
</dbReference>
<dbReference type="InterPro" id="IPR047688">
    <property type="entry name" value="Endonuc_SmrA"/>
</dbReference>
<keyword evidence="2" id="KW-0540">Nuclease</keyword>
<dbReference type="PANTHER" id="PTHR35562">
    <property type="entry name" value="DNA ENDONUCLEASE SMRA-RELATED"/>
    <property type="match status" value="1"/>
</dbReference>
<organism evidence="2 3">
    <name type="scientific">Litorivivens lipolytica</name>
    <dbReference type="NCBI Taxonomy" id="1524264"/>
    <lineage>
        <taxon>Bacteria</taxon>
        <taxon>Pseudomonadati</taxon>
        <taxon>Pseudomonadota</taxon>
        <taxon>Gammaproteobacteria</taxon>
        <taxon>Litorivivens</taxon>
    </lineage>
</organism>
<dbReference type="Gene3D" id="3.30.1370.110">
    <property type="match status" value="1"/>
</dbReference>
<dbReference type="NCBIfam" id="NF033154">
    <property type="entry name" value="endonuc_SmrA"/>
    <property type="match status" value="1"/>
</dbReference>
<dbReference type="Pfam" id="PF01713">
    <property type="entry name" value="Smr"/>
    <property type="match status" value="1"/>
</dbReference>
<gene>
    <name evidence="2" type="ORF">FHR99_001367</name>
</gene>
<dbReference type="Proteomes" id="UP000537130">
    <property type="component" value="Unassembled WGS sequence"/>
</dbReference>
<keyword evidence="3" id="KW-1185">Reference proteome</keyword>
<sequence length="193" mass="21978">MQDEDWFAQEMGDVKPLKVEKRVAIRREDISELAVKARREAAQREPTVDTNPLSDSEVPLLDAHYILEWQGPGVQHGVFRKLKQGAYEPEARLDLHRMTVERARQEVFSFINEAQSLNLRSLMIVHGKGFSSKAEGAVLKSYLNVWLPQLGPVIAYCSAQPRHGGVGAVYVLLKKSEEKKQENRIKFNRGRVE</sequence>